<dbReference type="Proteomes" id="UP000464314">
    <property type="component" value="Chromosome"/>
</dbReference>
<dbReference type="Pfam" id="PF12831">
    <property type="entry name" value="FAD_oxidored"/>
    <property type="match status" value="1"/>
</dbReference>
<dbReference type="SUPFAM" id="SSF49785">
    <property type="entry name" value="Galactose-binding domain-like"/>
    <property type="match status" value="1"/>
</dbReference>
<evidence type="ECO:0000256" key="3">
    <source>
        <dbReference type="ARBA" id="ARBA00023002"/>
    </source>
</evidence>
<dbReference type="AlphaFoldDB" id="A0A6P1TL70"/>
<evidence type="ECO:0000256" key="2">
    <source>
        <dbReference type="ARBA" id="ARBA00022723"/>
    </source>
</evidence>
<protein>
    <submittedName>
        <fullName evidence="6">FAD-dependent oxidoreductase</fullName>
    </submittedName>
</protein>
<dbReference type="KEGG" id="anr:Ana3638_08920"/>
<keyword evidence="4" id="KW-0408">Iron</keyword>
<dbReference type="SUPFAM" id="SSF51905">
    <property type="entry name" value="FAD/NAD(P)-binding domain"/>
    <property type="match status" value="1"/>
</dbReference>
<dbReference type="Gene3D" id="2.60.120.260">
    <property type="entry name" value="Galactose-binding domain-like"/>
    <property type="match status" value="1"/>
</dbReference>
<dbReference type="RefSeq" id="WP_161837702.1">
    <property type="nucleotide sequence ID" value="NZ_CP048000.1"/>
</dbReference>
<keyword evidence="2" id="KW-0479">Metal-binding</keyword>
<evidence type="ECO:0000313" key="6">
    <source>
        <dbReference type="EMBL" id="QHQ60872.1"/>
    </source>
</evidence>
<proteinExistence type="predicted"/>
<keyword evidence="3" id="KW-0560">Oxidoreductase</keyword>
<name>A0A6P1TL70_9FIRM</name>
<keyword evidence="7" id="KW-1185">Reference proteome</keyword>
<evidence type="ECO:0000256" key="1">
    <source>
        <dbReference type="ARBA" id="ARBA00022485"/>
    </source>
</evidence>
<dbReference type="GO" id="GO:0051539">
    <property type="term" value="F:4 iron, 4 sulfur cluster binding"/>
    <property type="evidence" value="ECO:0007669"/>
    <property type="project" value="UniProtKB-KW"/>
</dbReference>
<dbReference type="Gene3D" id="3.50.50.60">
    <property type="entry name" value="FAD/NAD(P)-binding domain"/>
    <property type="match status" value="1"/>
</dbReference>
<dbReference type="PANTHER" id="PTHR43498:SF1">
    <property type="entry name" value="COB--COM HETERODISULFIDE REDUCTASE IRON-SULFUR SUBUNIT A"/>
    <property type="match status" value="1"/>
</dbReference>
<dbReference type="PRINTS" id="PR00411">
    <property type="entry name" value="PNDRDTASEI"/>
</dbReference>
<dbReference type="PANTHER" id="PTHR43498">
    <property type="entry name" value="FERREDOXIN:COB-COM HETERODISULFIDE REDUCTASE SUBUNIT A"/>
    <property type="match status" value="1"/>
</dbReference>
<dbReference type="EMBL" id="CP048000">
    <property type="protein sequence ID" value="QHQ60872.1"/>
    <property type="molecule type" value="Genomic_DNA"/>
</dbReference>
<evidence type="ECO:0000256" key="5">
    <source>
        <dbReference type="ARBA" id="ARBA00023014"/>
    </source>
</evidence>
<dbReference type="InterPro" id="IPR008979">
    <property type="entry name" value="Galactose-bd-like_sf"/>
</dbReference>
<dbReference type="GO" id="GO:0016491">
    <property type="term" value="F:oxidoreductase activity"/>
    <property type="evidence" value="ECO:0007669"/>
    <property type="project" value="UniProtKB-KW"/>
</dbReference>
<dbReference type="GO" id="GO:0046872">
    <property type="term" value="F:metal ion binding"/>
    <property type="evidence" value="ECO:0007669"/>
    <property type="project" value="UniProtKB-KW"/>
</dbReference>
<accession>A0A6P1TL70</accession>
<gene>
    <name evidence="6" type="ORF">Ana3638_08920</name>
</gene>
<keyword evidence="1" id="KW-0004">4Fe-4S</keyword>
<dbReference type="InterPro" id="IPR036188">
    <property type="entry name" value="FAD/NAD-bd_sf"/>
</dbReference>
<evidence type="ECO:0000256" key="4">
    <source>
        <dbReference type="ARBA" id="ARBA00023004"/>
    </source>
</evidence>
<reference evidence="6 7" key="1">
    <citation type="submission" date="2020-01" db="EMBL/GenBank/DDBJ databases">
        <title>Genome analysis of Anaerocolumna sp. CBA3638.</title>
        <authorList>
            <person name="Kim J."/>
            <person name="Roh S.W."/>
        </authorList>
    </citation>
    <scope>NUCLEOTIDE SEQUENCE [LARGE SCALE GENOMIC DNA]</scope>
    <source>
        <strain evidence="6 7">CBA3638</strain>
    </source>
</reference>
<organism evidence="6 7">
    <name type="scientific">Anaerocolumna sedimenticola</name>
    <dbReference type="NCBI Taxonomy" id="2696063"/>
    <lineage>
        <taxon>Bacteria</taxon>
        <taxon>Bacillati</taxon>
        <taxon>Bacillota</taxon>
        <taxon>Clostridia</taxon>
        <taxon>Lachnospirales</taxon>
        <taxon>Lachnospiraceae</taxon>
        <taxon>Anaerocolumna</taxon>
    </lineage>
</organism>
<evidence type="ECO:0000313" key="7">
    <source>
        <dbReference type="Proteomes" id="UP000464314"/>
    </source>
</evidence>
<keyword evidence="5" id="KW-0411">Iron-sulfur</keyword>
<sequence length="601" mass="68499">MDKNRNHNEYIVKKYDVVVVGGGMAGICAAIASARNGARTVLIQNRAVLGGNASSEIRMHICGADSHMNRPNARETGIIEEILLENRSRNPLHSFSILDTVNWEMVKYQENLELFLNTQTLEVITQNNVIKKIYAFQWTTEKSYEFQGNIYIDCTGDGNVAYQAGAECRMGREARSEFDEEFAPEQADKHTMGNTIMFCAKDTGKPSKFIKPFWAYDITEEQLKNRGHSHMVSAMENYGVDSGYWWLELGGTKDVIKDGEEIRDELLKYLYGIWDHIKNKGDHGAENYELEWVQFLPGKRESRRIMGDYILKYQDLKESRVFKDAVAYGGWPMDMHPPEGFMYSGEATNFIKLKDVYTIPYRCYYSKNIENLMMAGRNISATHMAFGSIRVMATCAVGGQAVGTAAALAVAKGCIPREIGADIEKLQQKLLKDDCYIPSVYNKDENDIARHSKVTASSWLKGYEPELVINGMSRTVKDENNCWKSMEISKTGEWLTLAFKPLEISEIILKFDSNLSQEIMISLSKVTRDMQRPGIPQTLVKDYSIHFYMDQKEVFSQKVKDNHQRVNKLTFTESIRADKITLCINSTHGCKDVTIYEVRIY</sequence>
<dbReference type="InterPro" id="IPR039650">
    <property type="entry name" value="HdrA-like"/>
</dbReference>